<organism evidence="1">
    <name type="scientific">marine sediment metagenome</name>
    <dbReference type="NCBI Taxonomy" id="412755"/>
    <lineage>
        <taxon>unclassified sequences</taxon>
        <taxon>metagenomes</taxon>
        <taxon>ecological metagenomes</taxon>
    </lineage>
</organism>
<accession>A0A0F9LCZ6</accession>
<evidence type="ECO:0000313" key="1">
    <source>
        <dbReference type="EMBL" id="KKM91288.1"/>
    </source>
</evidence>
<name>A0A0F9LCZ6_9ZZZZ</name>
<proteinExistence type="predicted"/>
<dbReference type="AlphaFoldDB" id="A0A0F9LCZ6"/>
<protein>
    <submittedName>
        <fullName evidence="1">Uncharacterized protein</fullName>
    </submittedName>
</protein>
<gene>
    <name evidence="1" type="ORF">LCGC14_1229960</name>
</gene>
<reference evidence="1" key="1">
    <citation type="journal article" date="2015" name="Nature">
        <title>Complex archaea that bridge the gap between prokaryotes and eukaryotes.</title>
        <authorList>
            <person name="Spang A."/>
            <person name="Saw J.H."/>
            <person name="Jorgensen S.L."/>
            <person name="Zaremba-Niedzwiedzka K."/>
            <person name="Martijn J."/>
            <person name="Lind A.E."/>
            <person name="van Eijk R."/>
            <person name="Schleper C."/>
            <person name="Guy L."/>
            <person name="Ettema T.J."/>
        </authorList>
    </citation>
    <scope>NUCLEOTIDE SEQUENCE</scope>
</reference>
<dbReference type="EMBL" id="LAZR01006555">
    <property type="protein sequence ID" value="KKM91288.1"/>
    <property type="molecule type" value="Genomic_DNA"/>
</dbReference>
<sequence>MKICSICHKISATGEDHLDCIQKRKVELGDDDFKQNLSEKLDMTNNAKDLQPEIRALLDYMTKEKERKK</sequence>
<comment type="caution">
    <text evidence="1">The sequence shown here is derived from an EMBL/GenBank/DDBJ whole genome shotgun (WGS) entry which is preliminary data.</text>
</comment>